<dbReference type="PANTHER" id="PTHR14024">
    <property type="entry name" value="PERILIPIN"/>
    <property type="match status" value="1"/>
</dbReference>
<dbReference type="Pfam" id="PF03036">
    <property type="entry name" value="Perilipin"/>
    <property type="match status" value="1"/>
</dbReference>
<dbReference type="InterPro" id="IPR004279">
    <property type="entry name" value="Perilipin"/>
</dbReference>
<evidence type="ECO:0000256" key="2">
    <source>
        <dbReference type="ARBA" id="ARBA00006311"/>
    </source>
</evidence>
<dbReference type="GO" id="GO:0010890">
    <property type="term" value="P:positive regulation of triglyceride storage"/>
    <property type="evidence" value="ECO:0007669"/>
    <property type="project" value="TreeGrafter"/>
</dbReference>
<keyword evidence="3" id="KW-0551">Lipid droplet</keyword>
<dbReference type="GeneID" id="111233670"/>
<comment type="subcellular location">
    <subcellularLocation>
        <location evidence="1">Lipid droplet</location>
    </subcellularLocation>
</comment>
<dbReference type="GO" id="GO:0043476">
    <property type="term" value="P:pigment accumulation"/>
    <property type="evidence" value="ECO:0007669"/>
    <property type="project" value="Ensembl"/>
</dbReference>
<dbReference type="GO" id="GO:0019915">
    <property type="term" value="P:lipid storage"/>
    <property type="evidence" value="ECO:0007669"/>
    <property type="project" value="TreeGrafter"/>
</dbReference>
<dbReference type="KEGG" id="sdu:111233670"/>
<evidence type="ECO:0000256" key="1">
    <source>
        <dbReference type="ARBA" id="ARBA00004502"/>
    </source>
</evidence>
<evidence type="ECO:0000256" key="3">
    <source>
        <dbReference type="ARBA" id="ARBA00022677"/>
    </source>
</evidence>
<feature type="region of interest" description="Disordered" evidence="4">
    <location>
        <begin position="361"/>
        <end position="405"/>
    </location>
</feature>
<accession>A0A3B4VAT5</accession>
<dbReference type="Ensembl" id="ENSSDUT00000028412.1">
    <property type="protein sequence ID" value="ENSSDUP00000027921.1"/>
    <property type="gene ID" value="ENSSDUG00000020190.1"/>
</dbReference>
<organism evidence="5 6">
    <name type="scientific">Seriola dumerili</name>
    <name type="common">Greater amberjack</name>
    <name type="synonym">Caranx dumerili</name>
    <dbReference type="NCBI Taxonomy" id="41447"/>
    <lineage>
        <taxon>Eukaryota</taxon>
        <taxon>Metazoa</taxon>
        <taxon>Chordata</taxon>
        <taxon>Craniata</taxon>
        <taxon>Vertebrata</taxon>
        <taxon>Euteleostomi</taxon>
        <taxon>Actinopterygii</taxon>
        <taxon>Neopterygii</taxon>
        <taxon>Teleostei</taxon>
        <taxon>Neoteleostei</taxon>
        <taxon>Acanthomorphata</taxon>
        <taxon>Carangaria</taxon>
        <taxon>Carangiformes</taxon>
        <taxon>Carangidae</taxon>
        <taxon>Seriola</taxon>
    </lineage>
</organism>
<reference evidence="5" key="2">
    <citation type="submission" date="2025-09" db="UniProtKB">
        <authorList>
            <consortium name="Ensembl"/>
        </authorList>
    </citation>
    <scope>IDENTIFICATION</scope>
</reference>
<dbReference type="GeneTree" id="ENSGT00950000182920"/>
<dbReference type="Proteomes" id="UP000261420">
    <property type="component" value="Unplaced"/>
</dbReference>
<dbReference type="PANTHER" id="PTHR14024:SF48">
    <property type="entry name" value="PERILIPIN 6"/>
    <property type="match status" value="1"/>
</dbReference>
<evidence type="ECO:0000313" key="5">
    <source>
        <dbReference type="Ensembl" id="ENSSDUP00000027921.1"/>
    </source>
</evidence>
<comment type="similarity">
    <text evidence="2">Belongs to the perilipin family.</text>
</comment>
<dbReference type="STRING" id="41447.ENSSDUP00000027921"/>
<dbReference type="GO" id="GO:0005811">
    <property type="term" value="C:lipid droplet"/>
    <property type="evidence" value="ECO:0007669"/>
    <property type="project" value="UniProtKB-SubCell"/>
</dbReference>
<dbReference type="AlphaFoldDB" id="A0A3B4VAT5"/>
<evidence type="ECO:0000256" key="4">
    <source>
        <dbReference type="SAM" id="MobiDB-lite"/>
    </source>
</evidence>
<reference evidence="5" key="1">
    <citation type="submission" date="2025-08" db="UniProtKB">
        <authorList>
            <consortium name="Ensembl"/>
        </authorList>
    </citation>
    <scope>IDENTIFICATION</scope>
</reference>
<protein>
    <submittedName>
        <fullName evidence="5">Perilipin 6</fullName>
    </submittedName>
</protein>
<keyword evidence="6" id="KW-1185">Reference proteome</keyword>
<dbReference type="RefSeq" id="XP_022617265.1">
    <property type="nucleotide sequence ID" value="XM_022761544.1"/>
</dbReference>
<evidence type="ECO:0000313" key="6">
    <source>
        <dbReference type="Proteomes" id="UP000261420"/>
    </source>
</evidence>
<sequence>MSDRRNHETSAMFRVSRLPLVRSALQSVTSVYSEVKGRYPLLGMMGGAAEVGVRSVSHVAMKQATPLLQTLEPQIEVANSFALVGLDRLERNFPILNQSTDEVVGHLKDALFLTLDDVQLWVVDGLDGALDQLERLADGARAAVRQLQDTQVGRAATSGLDDMLSRLEDATAYYLPLPPTLRREWEMRVQEYEDEDEDEEPSLWTRVRSLLLSLSLQLYHRMMKVREQLQEAVTMLGDAADKVGLGRVLDVVGELLQYLQSLMVALVYRSENIRELTLNRIKSQATTLAELRPVQQVRELPVQIQQLLRDLQELSKILLQLVINATPLYNMLQQPSHQDVEDFLNHEDFMSDSSSRRNSANSLFLKAMDGRPRRRRSLYSRATRGSVGRQSPDPPNGRRSSLKDAPALEVESLSVPFDVGVHRRPSATEMLLAPLKQFVSQSQKAFEYLNPNSTEDTANAMATAD</sequence>
<dbReference type="OMA" id="TMRREWE"/>
<name>A0A3B4VAT5_SERDU</name>
<dbReference type="CTD" id="794783"/>
<proteinExistence type="inferred from homology"/>
<dbReference type="GO" id="GO:0005829">
    <property type="term" value="C:cytosol"/>
    <property type="evidence" value="ECO:0007669"/>
    <property type="project" value="TreeGrafter"/>
</dbReference>